<comment type="caution">
    <text evidence="1">The sequence shown here is derived from an EMBL/GenBank/DDBJ whole genome shotgun (WGS) entry which is preliminary data.</text>
</comment>
<name>A0A7W7Z2V4_9BRAD</name>
<dbReference type="AlphaFoldDB" id="A0A7W7Z2V4"/>
<protein>
    <submittedName>
        <fullName evidence="1">Uncharacterized protein</fullName>
    </submittedName>
</protein>
<dbReference type="EMBL" id="JACHIH010000007">
    <property type="protein sequence ID" value="MBB5046951.1"/>
    <property type="molecule type" value="Genomic_DNA"/>
</dbReference>
<keyword evidence="2" id="KW-1185">Reference proteome</keyword>
<sequence length="38" mass="3964">MKLLWAFKPWREVVGFAGFAIILPAVSGSADPCSGAVA</sequence>
<evidence type="ECO:0000313" key="2">
    <source>
        <dbReference type="Proteomes" id="UP000542353"/>
    </source>
</evidence>
<gene>
    <name evidence="1" type="ORF">HNR60_001700</name>
</gene>
<dbReference type="Proteomes" id="UP000542353">
    <property type="component" value="Unassembled WGS sequence"/>
</dbReference>
<reference evidence="1 2" key="1">
    <citation type="submission" date="2020-08" db="EMBL/GenBank/DDBJ databases">
        <title>Genomic Encyclopedia of Type Strains, Phase IV (KMG-IV): sequencing the most valuable type-strain genomes for metagenomic binning, comparative biology and taxonomic classification.</title>
        <authorList>
            <person name="Goeker M."/>
        </authorList>
    </citation>
    <scope>NUCLEOTIDE SEQUENCE [LARGE SCALE GENOMIC DNA]</scope>
    <source>
        <strain evidence="1 2">DSM 12706</strain>
    </source>
</reference>
<proteinExistence type="predicted"/>
<accession>A0A7W7Z2V4</accession>
<evidence type="ECO:0000313" key="1">
    <source>
        <dbReference type="EMBL" id="MBB5046951.1"/>
    </source>
</evidence>
<organism evidence="1 2">
    <name type="scientific">Rhodopseudomonas rhenobacensis</name>
    <dbReference type="NCBI Taxonomy" id="87461"/>
    <lineage>
        <taxon>Bacteria</taxon>
        <taxon>Pseudomonadati</taxon>
        <taxon>Pseudomonadota</taxon>
        <taxon>Alphaproteobacteria</taxon>
        <taxon>Hyphomicrobiales</taxon>
        <taxon>Nitrobacteraceae</taxon>
        <taxon>Rhodopseudomonas</taxon>
    </lineage>
</organism>